<feature type="compositionally biased region" description="Polar residues" evidence="2">
    <location>
        <begin position="63"/>
        <end position="75"/>
    </location>
</feature>
<sequence>MKASHLVRPAVISTVLLTAVSLGIVLPSPSTAFGQANSYPNMRQNQTPSNIPNNGRGMDPSRPGNSTYPLDSSVSPDFPKEIVTRREAARKLERKRRMVDSANRLLELTEQLRAQLATREATPEDAKRLDDIARLARSVKDQMRD</sequence>
<keyword evidence="1" id="KW-0175">Coiled coil</keyword>
<evidence type="ECO:0000256" key="2">
    <source>
        <dbReference type="SAM" id="MobiDB-lite"/>
    </source>
</evidence>
<keyword evidence="5" id="KW-1185">Reference proteome</keyword>
<evidence type="ECO:0000256" key="1">
    <source>
        <dbReference type="SAM" id="Coils"/>
    </source>
</evidence>
<evidence type="ECO:0000313" key="4">
    <source>
        <dbReference type="EMBL" id="AFL88624.1"/>
    </source>
</evidence>
<dbReference type="RefSeq" id="WP_014785852.1">
    <property type="nucleotide sequence ID" value="NC_018014.1"/>
</dbReference>
<dbReference type="EMBL" id="CP003379">
    <property type="protein sequence ID" value="AFL88624.1"/>
    <property type="molecule type" value="Genomic_DNA"/>
</dbReference>
<dbReference type="STRING" id="926566.Terro_1997"/>
<dbReference type="KEGG" id="trs:Terro_1997"/>
<evidence type="ECO:0000313" key="3">
    <source>
        <dbReference type="EMBL" id="AFL88283.1"/>
    </source>
</evidence>
<dbReference type="AlphaFoldDB" id="I3ZGB5"/>
<dbReference type="HOGENOM" id="CLU_1785955_0_0_0"/>
<reference evidence="3 5" key="1">
    <citation type="submission" date="2012-06" db="EMBL/GenBank/DDBJ databases">
        <title>Complete genome of Terriglobus roseus DSM 18391.</title>
        <authorList>
            <consortium name="US DOE Joint Genome Institute (JGI-PGF)"/>
            <person name="Lucas S."/>
            <person name="Copeland A."/>
            <person name="Lapidus A."/>
            <person name="Glavina del Rio T."/>
            <person name="Dalin E."/>
            <person name="Tice H."/>
            <person name="Bruce D."/>
            <person name="Goodwin L."/>
            <person name="Pitluck S."/>
            <person name="Peters L."/>
            <person name="Mikhailova N."/>
            <person name="Munk A.C.C."/>
            <person name="Kyrpides N."/>
            <person name="Mavromatis K."/>
            <person name="Ivanova N."/>
            <person name="Brettin T."/>
            <person name="Detter J.C."/>
            <person name="Han C."/>
            <person name="Larimer F."/>
            <person name="Land M."/>
            <person name="Hauser L."/>
            <person name="Markowitz V."/>
            <person name="Cheng J.-F."/>
            <person name="Hugenholtz P."/>
            <person name="Woyke T."/>
            <person name="Wu D."/>
            <person name="Brambilla E."/>
            <person name="Klenk H.-P."/>
            <person name="Eisen J.A."/>
        </authorList>
    </citation>
    <scope>NUCLEOTIDE SEQUENCE [LARGE SCALE GENOMIC DNA]</scope>
    <source>
        <strain evidence="3">DSM 18391</strain>
        <strain evidence="5">DSM 18391 / NRRL B-41598 / KBS 63</strain>
    </source>
</reference>
<feature type="compositionally biased region" description="Polar residues" evidence="2">
    <location>
        <begin position="37"/>
        <end position="53"/>
    </location>
</feature>
<gene>
    <name evidence="3" type="ordered locus">Terro_1997</name>
    <name evidence="4" type="ordered locus">Terro_2363</name>
</gene>
<dbReference type="KEGG" id="trs:Terro_2363"/>
<evidence type="ECO:0000313" key="5">
    <source>
        <dbReference type="Proteomes" id="UP000006056"/>
    </source>
</evidence>
<name>I3ZGB5_TERRK</name>
<dbReference type="OrthoDB" id="9954476at2"/>
<dbReference type="Proteomes" id="UP000006056">
    <property type="component" value="Chromosome"/>
</dbReference>
<organism evidence="3 5">
    <name type="scientific">Terriglobus roseus (strain DSM 18391 / NRRL B-41598 / KBS 63)</name>
    <dbReference type="NCBI Taxonomy" id="926566"/>
    <lineage>
        <taxon>Bacteria</taxon>
        <taxon>Pseudomonadati</taxon>
        <taxon>Acidobacteriota</taxon>
        <taxon>Terriglobia</taxon>
        <taxon>Terriglobales</taxon>
        <taxon>Acidobacteriaceae</taxon>
        <taxon>Terriglobus</taxon>
    </lineage>
</organism>
<feature type="region of interest" description="Disordered" evidence="2">
    <location>
        <begin position="37"/>
        <end position="79"/>
    </location>
</feature>
<feature type="coiled-coil region" evidence="1">
    <location>
        <begin position="85"/>
        <end position="112"/>
    </location>
</feature>
<accession>I3ZGB5</accession>
<dbReference type="EMBL" id="CP003379">
    <property type="protein sequence ID" value="AFL88283.1"/>
    <property type="molecule type" value="Genomic_DNA"/>
</dbReference>
<proteinExistence type="predicted"/>
<protein>
    <submittedName>
        <fullName evidence="3">Uncharacterized protein</fullName>
    </submittedName>
</protein>